<comment type="caution">
    <text evidence="1">The sequence shown here is derived from an EMBL/GenBank/DDBJ whole genome shotgun (WGS) entry which is preliminary data.</text>
</comment>
<evidence type="ECO:0000313" key="1">
    <source>
        <dbReference type="EMBL" id="KOO53220.1"/>
    </source>
</evidence>
<name>A0A0M0LQ76_9EUKA</name>
<dbReference type="OrthoDB" id="10654076at2759"/>
<proteinExistence type="predicted"/>
<evidence type="ECO:0000313" key="2">
    <source>
        <dbReference type="Proteomes" id="UP000037460"/>
    </source>
</evidence>
<reference evidence="2" key="1">
    <citation type="journal article" date="2015" name="PLoS Genet.">
        <title>Genome Sequence and Transcriptome Analyses of Chrysochromulina tobin: Metabolic Tools for Enhanced Algal Fitness in the Prominent Order Prymnesiales (Haptophyceae).</title>
        <authorList>
            <person name="Hovde B.T."/>
            <person name="Deodato C.R."/>
            <person name="Hunsperger H.M."/>
            <person name="Ryken S.A."/>
            <person name="Yost W."/>
            <person name="Jha R.K."/>
            <person name="Patterson J."/>
            <person name="Monnat R.J. Jr."/>
            <person name="Barlow S.B."/>
            <person name="Starkenburg S.R."/>
            <person name="Cattolico R.A."/>
        </authorList>
    </citation>
    <scope>NUCLEOTIDE SEQUENCE</scope>
    <source>
        <strain evidence="2">CCMP291</strain>
    </source>
</reference>
<keyword evidence="2" id="KW-1185">Reference proteome</keyword>
<gene>
    <name evidence="1" type="ORF">Ctob_010402</name>
</gene>
<dbReference type="Proteomes" id="UP000037460">
    <property type="component" value="Unassembled WGS sequence"/>
</dbReference>
<protein>
    <submittedName>
        <fullName evidence="1">Uncharacterized protein</fullName>
    </submittedName>
</protein>
<dbReference type="AlphaFoldDB" id="A0A0M0LQ76"/>
<dbReference type="EMBL" id="JWZX01000324">
    <property type="protein sequence ID" value="KOO53220.1"/>
    <property type="molecule type" value="Genomic_DNA"/>
</dbReference>
<accession>A0A0M0LQ76</accession>
<sequence>MPRVKHISEGKNATYGIQTYDDQALMSTWRNRLHNERSGMTNKDNTGTNTVTSLIWHPTGSTGGGALASHKRNSELKLMQDFGYRPGTAAPELQSPRTVTPIAASSQQLRPPTATSVTSETRASFGGASGAHKHYLDTEAGRLQASAHARLLGQTFLLQGNLAQAKLFLNKAEELLKVDAFIPPK</sequence>
<organism evidence="1 2">
    <name type="scientific">Chrysochromulina tobinii</name>
    <dbReference type="NCBI Taxonomy" id="1460289"/>
    <lineage>
        <taxon>Eukaryota</taxon>
        <taxon>Haptista</taxon>
        <taxon>Haptophyta</taxon>
        <taxon>Prymnesiophyceae</taxon>
        <taxon>Prymnesiales</taxon>
        <taxon>Chrysochromulinaceae</taxon>
        <taxon>Chrysochromulina</taxon>
    </lineage>
</organism>